<evidence type="ECO:0000313" key="7">
    <source>
        <dbReference type="Proteomes" id="UP000799779"/>
    </source>
</evidence>
<dbReference type="CDD" id="cd05233">
    <property type="entry name" value="SDR_c"/>
    <property type="match status" value="1"/>
</dbReference>
<feature type="repeat" description="WD" evidence="5">
    <location>
        <begin position="84"/>
        <end position="126"/>
    </location>
</feature>
<sequence length="652" mass="69744">MAPVARGKSLSKATFPPHFTKLRTTIYNDRDALGIRPGVVVSPNHYIRSLSWNAFGTLIATGSHDRTLRVWNPERAQVKQSTELRGTSGAVERVAFHPLNETELASCGSDGMVRFWDVRTKASTGEVKVEKEPFTLAWTPDGSDIVAGRKDNLLMPISRSAMKVISEHPQSVQTNQTVFDWNGTHLYVTMGDGCVKILDYPTMKSRLTLTAHTSSCYTLSLSPSGEYLAIGGGDALVSLWDTEEWMCVRSLDLTEGPVKSVDFSFDGSYLVAGSDDDKKIEIAHVETGEIVHTVNLNHTASQVAWHPSRYALAYSAEAQGLKIIGATQNSKMDVQAAFNPTTLFSAKGLAVVITGGGSGIGLAIAASLYQTGASKIYLLGRRANILDDAIKTLKASPNAPKDTAEDVLISITCDVTSIGSLSAAVTQITNEIGYVDVLINCAGILGPKTNPDLYQADSITKVRDAMLTGWDQWDGTFRINTQAVIGVSASFLPLLEAANTRRGFQSGKVVGDGNPRIQDTSALEQIGADKDDDRLAQIITVASVASYMRYSTAGLAYNASKSAALHLSKILATFLAEWGIRSNVVCPGPFPSVMTAGLNPKYGTSQIPQGRMGNANDVAGVTLFFVGKGGAYANGMVQVTDGGRLAVWPGTY</sequence>
<dbReference type="InterPro" id="IPR019775">
    <property type="entry name" value="WD40_repeat_CS"/>
</dbReference>
<dbReference type="OrthoDB" id="340259at2759"/>
<reference evidence="6" key="1">
    <citation type="journal article" date="2020" name="Stud. Mycol.">
        <title>101 Dothideomycetes genomes: a test case for predicting lifestyles and emergence of pathogens.</title>
        <authorList>
            <person name="Haridas S."/>
            <person name="Albert R."/>
            <person name="Binder M."/>
            <person name="Bloem J."/>
            <person name="Labutti K."/>
            <person name="Salamov A."/>
            <person name="Andreopoulos B."/>
            <person name="Baker S."/>
            <person name="Barry K."/>
            <person name="Bills G."/>
            <person name="Bluhm B."/>
            <person name="Cannon C."/>
            <person name="Castanera R."/>
            <person name="Culley D."/>
            <person name="Daum C."/>
            <person name="Ezra D."/>
            <person name="Gonzalez J."/>
            <person name="Henrissat B."/>
            <person name="Kuo A."/>
            <person name="Liang C."/>
            <person name="Lipzen A."/>
            <person name="Lutzoni F."/>
            <person name="Magnuson J."/>
            <person name="Mondo S."/>
            <person name="Nolan M."/>
            <person name="Ohm R."/>
            <person name="Pangilinan J."/>
            <person name="Park H.-J."/>
            <person name="Ramirez L."/>
            <person name="Alfaro M."/>
            <person name="Sun H."/>
            <person name="Tritt A."/>
            <person name="Yoshinaga Y."/>
            <person name="Zwiers L.-H."/>
            <person name="Turgeon B."/>
            <person name="Goodwin S."/>
            <person name="Spatafora J."/>
            <person name="Crous P."/>
            <person name="Grigoriev I."/>
        </authorList>
    </citation>
    <scope>NUCLEOTIDE SEQUENCE</scope>
    <source>
        <strain evidence="6">CBS 123094</strain>
    </source>
</reference>
<comment type="similarity">
    <text evidence="4">Belongs to the THOC3 family.</text>
</comment>
<feature type="repeat" description="WD" evidence="5">
    <location>
        <begin position="40"/>
        <end position="81"/>
    </location>
</feature>
<dbReference type="InterPro" id="IPR040132">
    <property type="entry name" value="Tex1/THOC3"/>
</dbReference>
<dbReference type="SUPFAM" id="SSF51735">
    <property type="entry name" value="NAD(P)-binding Rossmann-fold domains"/>
    <property type="match status" value="1"/>
</dbReference>
<dbReference type="InterPro" id="IPR036291">
    <property type="entry name" value="NAD(P)-bd_dom_sf"/>
</dbReference>
<dbReference type="PANTHER" id="PTHR22839:SF0">
    <property type="entry name" value="THO COMPLEX SUBUNIT 3"/>
    <property type="match status" value="1"/>
</dbReference>
<dbReference type="AlphaFoldDB" id="A0A6A5WT15"/>
<accession>A0A6A5WT15</accession>
<dbReference type="PROSITE" id="PS00061">
    <property type="entry name" value="ADH_SHORT"/>
    <property type="match status" value="1"/>
</dbReference>
<dbReference type="PROSITE" id="PS00678">
    <property type="entry name" value="WD_REPEATS_1"/>
    <property type="match status" value="2"/>
</dbReference>
<dbReference type="PRINTS" id="PR00080">
    <property type="entry name" value="SDRFAMILY"/>
</dbReference>
<organism evidence="6 7">
    <name type="scientific">Amniculicola lignicola CBS 123094</name>
    <dbReference type="NCBI Taxonomy" id="1392246"/>
    <lineage>
        <taxon>Eukaryota</taxon>
        <taxon>Fungi</taxon>
        <taxon>Dikarya</taxon>
        <taxon>Ascomycota</taxon>
        <taxon>Pezizomycotina</taxon>
        <taxon>Dothideomycetes</taxon>
        <taxon>Pleosporomycetidae</taxon>
        <taxon>Pleosporales</taxon>
        <taxon>Amniculicolaceae</taxon>
        <taxon>Amniculicola</taxon>
    </lineage>
</organism>
<dbReference type="Pfam" id="PF13561">
    <property type="entry name" value="adh_short_C2"/>
    <property type="match status" value="1"/>
</dbReference>
<dbReference type="GO" id="GO:0006406">
    <property type="term" value="P:mRNA export from nucleus"/>
    <property type="evidence" value="ECO:0007669"/>
    <property type="project" value="InterPro"/>
</dbReference>
<dbReference type="InterPro" id="IPR001680">
    <property type="entry name" value="WD40_rpt"/>
</dbReference>
<feature type="repeat" description="WD" evidence="5">
    <location>
        <begin position="209"/>
        <end position="250"/>
    </location>
</feature>
<keyword evidence="3" id="KW-0521">NADP</keyword>
<dbReference type="InterPro" id="IPR002347">
    <property type="entry name" value="SDR_fam"/>
</dbReference>
<dbReference type="Gene3D" id="2.130.10.10">
    <property type="entry name" value="YVTN repeat-like/Quinoprotein amine dehydrogenase"/>
    <property type="match status" value="2"/>
</dbReference>
<dbReference type="InterPro" id="IPR020904">
    <property type="entry name" value="Sc_DH/Rdtase_CS"/>
</dbReference>
<dbReference type="PROSITE" id="PS50082">
    <property type="entry name" value="WD_REPEATS_2"/>
    <property type="match status" value="3"/>
</dbReference>
<keyword evidence="7" id="KW-1185">Reference proteome</keyword>
<protein>
    <submittedName>
        <fullName evidence="6">WD40 repeat-like protein</fullName>
    </submittedName>
</protein>
<dbReference type="InterPro" id="IPR020472">
    <property type="entry name" value="WD40_PAC1"/>
</dbReference>
<name>A0A6A5WT15_9PLEO</name>
<dbReference type="GO" id="GO:0000445">
    <property type="term" value="C:THO complex part of transcription export complex"/>
    <property type="evidence" value="ECO:0007669"/>
    <property type="project" value="TreeGrafter"/>
</dbReference>
<evidence type="ECO:0000256" key="4">
    <source>
        <dbReference type="ARBA" id="ARBA00046343"/>
    </source>
</evidence>
<dbReference type="Gene3D" id="3.40.50.720">
    <property type="entry name" value="NAD(P)-binding Rossmann-like Domain"/>
    <property type="match status" value="1"/>
</dbReference>
<dbReference type="PRINTS" id="PR00081">
    <property type="entry name" value="GDHRDH"/>
</dbReference>
<dbReference type="SMART" id="SM00320">
    <property type="entry name" value="WD40"/>
    <property type="match status" value="6"/>
</dbReference>
<dbReference type="PRINTS" id="PR00320">
    <property type="entry name" value="GPROTEINBRPT"/>
</dbReference>
<proteinExistence type="inferred from homology"/>
<evidence type="ECO:0000256" key="1">
    <source>
        <dbReference type="ARBA" id="ARBA00022574"/>
    </source>
</evidence>
<dbReference type="SUPFAM" id="SSF50978">
    <property type="entry name" value="WD40 repeat-like"/>
    <property type="match status" value="1"/>
</dbReference>
<dbReference type="PANTHER" id="PTHR22839">
    <property type="entry name" value="THO COMPLEX SUBUNIT 3 THO3"/>
    <property type="match status" value="1"/>
</dbReference>
<keyword evidence="1 5" id="KW-0853">WD repeat</keyword>
<dbReference type="PROSITE" id="PS50294">
    <property type="entry name" value="WD_REPEATS_REGION"/>
    <property type="match status" value="3"/>
</dbReference>
<evidence type="ECO:0000256" key="3">
    <source>
        <dbReference type="ARBA" id="ARBA00022857"/>
    </source>
</evidence>
<evidence type="ECO:0000256" key="2">
    <source>
        <dbReference type="ARBA" id="ARBA00022737"/>
    </source>
</evidence>
<dbReference type="Proteomes" id="UP000799779">
    <property type="component" value="Unassembled WGS sequence"/>
</dbReference>
<dbReference type="Pfam" id="PF00106">
    <property type="entry name" value="adh_short"/>
    <property type="match status" value="1"/>
</dbReference>
<dbReference type="InterPro" id="IPR036322">
    <property type="entry name" value="WD40_repeat_dom_sf"/>
</dbReference>
<evidence type="ECO:0000256" key="5">
    <source>
        <dbReference type="PROSITE-ProRule" id="PRU00221"/>
    </source>
</evidence>
<dbReference type="InterPro" id="IPR015943">
    <property type="entry name" value="WD40/YVTN_repeat-like_dom_sf"/>
</dbReference>
<dbReference type="CDD" id="cd00200">
    <property type="entry name" value="WD40"/>
    <property type="match status" value="1"/>
</dbReference>
<evidence type="ECO:0000313" key="6">
    <source>
        <dbReference type="EMBL" id="KAF2003331.1"/>
    </source>
</evidence>
<gene>
    <name evidence="6" type="ORF">P154DRAFT_552660</name>
</gene>
<dbReference type="EMBL" id="ML977573">
    <property type="protein sequence ID" value="KAF2003331.1"/>
    <property type="molecule type" value="Genomic_DNA"/>
</dbReference>
<keyword evidence="2" id="KW-0677">Repeat</keyword>
<dbReference type="Pfam" id="PF25174">
    <property type="entry name" value="Beta-prop_THOC3"/>
    <property type="match status" value="1"/>
</dbReference>